<dbReference type="Proteomes" id="UP000887013">
    <property type="component" value="Unassembled WGS sequence"/>
</dbReference>
<accession>A0A8X6P669</accession>
<comment type="caution">
    <text evidence="2">The sequence shown here is derived from an EMBL/GenBank/DDBJ whole genome shotgun (WGS) entry which is preliminary data.</text>
</comment>
<feature type="compositionally biased region" description="Polar residues" evidence="1">
    <location>
        <begin position="21"/>
        <end position="32"/>
    </location>
</feature>
<sequence length="108" mass="12336">MWNHFQTRKNGLTSKEELGGANSTFNSSSLSDENPIPQWKEIPQQKTRNLRSNAVKKKRSEICFATDHVSQDRCEGLSPPPQNVMKTSKIRPPCRIGITKVRKDKKSR</sequence>
<proteinExistence type="predicted"/>
<gene>
    <name evidence="2" type="ORF">NPIL_691031</name>
</gene>
<evidence type="ECO:0000313" key="3">
    <source>
        <dbReference type="Proteomes" id="UP000887013"/>
    </source>
</evidence>
<dbReference type="AlphaFoldDB" id="A0A8X6P669"/>
<name>A0A8X6P669_NEPPI</name>
<protein>
    <submittedName>
        <fullName evidence="2">Uncharacterized protein</fullName>
    </submittedName>
</protein>
<evidence type="ECO:0000256" key="1">
    <source>
        <dbReference type="SAM" id="MobiDB-lite"/>
    </source>
</evidence>
<feature type="compositionally biased region" description="Polar residues" evidence="1">
    <location>
        <begin position="1"/>
        <end position="13"/>
    </location>
</feature>
<organism evidence="2 3">
    <name type="scientific">Nephila pilipes</name>
    <name type="common">Giant wood spider</name>
    <name type="synonym">Nephila maculata</name>
    <dbReference type="NCBI Taxonomy" id="299642"/>
    <lineage>
        <taxon>Eukaryota</taxon>
        <taxon>Metazoa</taxon>
        <taxon>Ecdysozoa</taxon>
        <taxon>Arthropoda</taxon>
        <taxon>Chelicerata</taxon>
        <taxon>Arachnida</taxon>
        <taxon>Araneae</taxon>
        <taxon>Araneomorphae</taxon>
        <taxon>Entelegynae</taxon>
        <taxon>Araneoidea</taxon>
        <taxon>Nephilidae</taxon>
        <taxon>Nephila</taxon>
    </lineage>
</organism>
<feature type="region of interest" description="Disordered" evidence="1">
    <location>
        <begin position="1"/>
        <end position="57"/>
    </location>
</feature>
<reference evidence="2" key="1">
    <citation type="submission" date="2020-08" db="EMBL/GenBank/DDBJ databases">
        <title>Multicomponent nature underlies the extraordinary mechanical properties of spider dragline silk.</title>
        <authorList>
            <person name="Kono N."/>
            <person name="Nakamura H."/>
            <person name="Mori M."/>
            <person name="Yoshida Y."/>
            <person name="Ohtoshi R."/>
            <person name="Malay A.D."/>
            <person name="Moran D.A.P."/>
            <person name="Tomita M."/>
            <person name="Numata K."/>
            <person name="Arakawa K."/>
        </authorList>
    </citation>
    <scope>NUCLEOTIDE SEQUENCE</scope>
</reference>
<dbReference type="EMBL" id="BMAW01112591">
    <property type="protein sequence ID" value="GFT53386.1"/>
    <property type="molecule type" value="Genomic_DNA"/>
</dbReference>
<evidence type="ECO:0000313" key="2">
    <source>
        <dbReference type="EMBL" id="GFT53386.1"/>
    </source>
</evidence>
<keyword evidence="3" id="KW-1185">Reference proteome</keyword>